<dbReference type="AlphaFoldDB" id="A0AA38WBW1"/>
<name>A0AA38WBW1_9ASTR</name>
<protein>
    <submittedName>
        <fullName evidence="1">Uncharacterized protein</fullName>
    </submittedName>
</protein>
<proteinExistence type="predicted"/>
<evidence type="ECO:0000313" key="2">
    <source>
        <dbReference type="Proteomes" id="UP001172457"/>
    </source>
</evidence>
<accession>A0AA38WBW1</accession>
<organism evidence="1 2">
    <name type="scientific">Centaurea solstitialis</name>
    <name type="common">yellow star-thistle</name>
    <dbReference type="NCBI Taxonomy" id="347529"/>
    <lineage>
        <taxon>Eukaryota</taxon>
        <taxon>Viridiplantae</taxon>
        <taxon>Streptophyta</taxon>
        <taxon>Embryophyta</taxon>
        <taxon>Tracheophyta</taxon>
        <taxon>Spermatophyta</taxon>
        <taxon>Magnoliopsida</taxon>
        <taxon>eudicotyledons</taxon>
        <taxon>Gunneridae</taxon>
        <taxon>Pentapetalae</taxon>
        <taxon>asterids</taxon>
        <taxon>campanulids</taxon>
        <taxon>Asterales</taxon>
        <taxon>Asteraceae</taxon>
        <taxon>Carduoideae</taxon>
        <taxon>Cardueae</taxon>
        <taxon>Centaureinae</taxon>
        <taxon>Centaurea</taxon>
    </lineage>
</organism>
<reference evidence="1" key="1">
    <citation type="submission" date="2023-03" db="EMBL/GenBank/DDBJ databases">
        <title>Chromosome-scale reference genome and RAD-based genetic map of yellow starthistle (Centaurea solstitialis) reveal putative structural variation and QTLs associated with invader traits.</title>
        <authorList>
            <person name="Reatini B."/>
            <person name="Cang F.A."/>
            <person name="Jiang Q."/>
            <person name="Mckibben M.T.W."/>
            <person name="Barker M.S."/>
            <person name="Rieseberg L.H."/>
            <person name="Dlugosch K.M."/>
        </authorList>
    </citation>
    <scope>NUCLEOTIDE SEQUENCE</scope>
    <source>
        <strain evidence="1">CAN-66</strain>
        <tissue evidence="1">Leaf</tissue>
    </source>
</reference>
<keyword evidence="2" id="KW-1185">Reference proteome</keyword>
<gene>
    <name evidence="1" type="ORF">OSB04_018923</name>
</gene>
<comment type="caution">
    <text evidence="1">The sequence shown here is derived from an EMBL/GenBank/DDBJ whole genome shotgun (WGS) entry which is preliminary data.</text>
</comment>
<dbReference type="EMBL" id="JARYMX010000005">
    <property type="protein sequence ID" value="KAJ9546380.1"/>
    <property type="molecule type" value="Genomic_DNA"/>
</dbReference>
<sequence length="116" mass="13523">MNLAKRGVVTLSDFCPICNEDVETEDHLFWNSKSSKLVLLELMNWMNIPILPNTDFGAAFYWGKEIRNNKVLKDRPPRPLDSLVSLIQATSFFWLKHRSGKKQFWNWGNLCLNPLL</sequence>
<dbReference type="Proteomes" id="UP001172457">
    <property type="component" value="Chromosome 5"/>
</dbReference>
<evidence type="ECO:0000313" key="1">
    <source>
        <dbReference type="EMBL" id="KAJ9546380.1"/>
    </source>
</evidence>